<dbReference type="PROSITE" id="PS50850">
    <property type="entry name" value="MFS"/>
    <property type="match status" value="1"/>
</dbReference>
<keyword evidence="3" id="KW-1003">Cell membrane</keyword>
<evidence type="ECO:0000256" key="3">
    <source>
        <dbReference type="ARBA" id="ARBA00022475"/>
    </source>
</evidence>
<feature type="transmembrane region" description="Helical" evidence="7">
    <location>
        <begin position="143"/>
        <end position="166"/>
    </location>
</feature>
<comment type="subcellular location">
    <subcellularLocation>
        <location evidence="1">Cell membrane</location>
        <topology evidence="1">Multi-pass membrane protein</topology>
    </subcellularLocation>
</comment>
<dbReference type="InterPro" id="IPR020846">
    <property type="entry name" value="MFS_dom"/>
</dbReference>
<dbReference type="CDD" id="cd06173">
    <property type="entry name" value="MFS_MefA_like"/>
    <property type="match status" value="1"/>
</dbReference>
<dbReference type="Proteomes" id="UP000248021">
    <property type="component" value="Unassembled WGS sequence"/>
</dbReference>
<evidence type="ECO:0000256" key="2">
    <source>
        <dbReference type="ARBA" id="ARBA00022448"/>
    </source>
</evidence>
<feature type="transmembrane region" description="Helical" evidence="7">
    <location>
        <begin position="219"/>
        <end position="244"/>
    </location>
</feature>
<feature type="domain" description="Major facilitator superfamily (MFS) profile" evidence="8">
    <location>
        <begin position="1"/>
        <end position="397"/>
    </location>
</feature>
<dbReference type="PANTHER" id="PTHR23513:SF9">
    <property type="entry name" value="ENTEROBACTIN EXPORTER ENTS"/>
    <property type="match status" value="1"/>
</dbReference>
<proteinExistence type="predicted"/>
<dbReference type="RefSeq" id="WP_110376444.1">
    <property type="nucleotide sequence ID" value="NZ_JAHBRY010000001.1"/>
</dbReference>
<evidence type="ECO:0000256" key="5">
    <source>
        <dbReference type="ARBA" id="ARBA00022989"/>
    </source>
</evidence>
<dbReference type="OrthoDB" id="7283966at2"/>
<keyword evidence="4 7" id="KW-0812">Transmembrane</keyword>
<evidence type="ECO:0000259" key="8">
    <source>
        <dbReference type="PROSITE" id="PS50850"/>
    </source>
</evidence>
<dbReference type="EMBL" id="QJJK01000009">
    <property type="protein sequence ID" value="PXW55647.1"/>
    <property type="molecule type" value="Genomic_DNA"/>
</dbReference>
<keyword evidence="6 7" id="KW-0472">Membrane</keyword>
<evidence type="ECO:0000256" key="7">
    <source>
        <dbReference type="SAM" id="Phobius"/>
    </source>
</evidence>
<comment type="caution">
    <text evidence="9">The sequence shown here is derived from an EMBL/GenBank/DDBJ whole genome shotgun (WGS) entry which is preliminary data.</text>
</comment>
<keyword evidence="10" id="KW-1185">Reference proteome</keyword>
<dbReference type="GO" id="GO:0005886">
    <property type="term" value="C:plasma membrane"/>
    <property type="evidence" value="ECO:0007669"/>
    <property type="project" value="UniProtKB-SubCell"/>
</dbReference>
<feature type="transmembrane region" description="Helical" evidence="7">
    <location>
        <begin position="286"/>
        <end position="319"/>
    </location>
</feature>
<evidence type="ECO:0000313" key="10">
    <source>
        <dbReference type="Proteomes" id="UP000248021"/>
    </source>
</evidence>
<feature type="transmembrane region" description="Helical" evidence="7">
    <location>
        <begin position="106"/>
        <end position="122"/>
    </location>
</feature>
<dbReference type="GO" id="GO:0022857">
    <property type="term" value="F:transmembrane transporter activity"/>
    <property type="evidence" value="ECO:0007669"/>
    <property type="project" value="InterPro"/>
</dbReference>
<evidence type="ECO:0000256" key="4">
    <source>
        <dbReference type="ARBA" id="ARBA00022692"/>
    </source>
</evidence>
<reference evidence="9 10" key="1">
    <citation type="submission" date="2018-05" db="EMBL/GenBank/DDBJ databases">
        <title>Genomic Encyclopedia of Type Strains, Phase IV (KMG-IV): sequencing the most valuable type-strain genomes for metagenomic binning, comparative biology and taxonomic classification.</title>
        <authorList>
            <person name="Goeker M."/>
        </authorList>
    </citation>
    <scope>NUCLEOTIDE SEQUENCE [LARGE SCALE GENOMIC DNA]</scope>
    <source>
        <strain evidence="9 10">DSM 6462</strain>
    </source>
</reference>
<feature type="transmembrane region" description="Helical" evidence="7">
    <location>
        <begin position="78"/>
        <end position="100"/>
    </location>
</feature>
<organism evidence="9 10">
    <name type="scientific">Chelatococcus asaccharovorans</name>
    <dbReference type="NCBI Taxonomy" id="28210"/>
    <lineage>
        <taxon>Bacteria</taxon>
        <taxon>Pseudomonadati</taxon>
        <taxon>Pseudomonadota</taxon>
        <taxon>Alphaproteobacteria</taxon>
        <taxon>Hyphomicrobiales</taxon>
        <taxon>Chelatococcaceae</taxon>
        <taxon>Chelatococcus</taxon>
    </lineage>
</organism>
<keyword evidence="5 7" id="KW-1133">Transmembrane helix</keyword>
<dbReference type="Pfam" id="PF05977">
    <property type="entry name" value="MFS_3"/>
    <property type="match status" value="1"/>
</dbReference>
<keyword evidence="2" id="KW-0813">Transport</keyword>
<evidence type="ECO:0000256" key="6">
    <source>
        <dbReference type="ARBA" id="ARBA00023136"/>
    </source>
</evidence>
<feature type="transmembrane region" description="Helical" evidence="7">
    <location>
        <begin position="256"/>
        <end position="274"/>
    </location>
</feature>
<evidence type="ECO:0000313" key="9">
    <source>
        <dbReference type="EMBL" id="PXW55647.1"/>
    </source>
</evidence>
<evidence type="ECO:0000256" key="1">
    <source>
        <dbReference type="ARBA" id="ARBA00004651"/>
    </source>
</evidence>
<gene>
    <name evidence="9" type="ORF">C7450_10954</name>
</gene>
<dbReference type="AlphaFoldDB" id="A0A2V3U0H5"/>
<dbReference type="PANTHER" id="PTHR23513">
    <property type="entry name" value="INTEGRAL MEMBRANE EFFLUX PROTEIN-RELATED"/>
    <property type="match status" value="1"/>
</dbReference>
<dbReference type="SUPFAM" id="SSF103473">
    <property type="entry name" value="MFS general substrate transporter"/>
    <property type="match status" value="1"/>
</dbReference>
<accession>A0A2V3U0H5</accession>
<dbReference type="InterPro" id="IPR036259">
    <property type="entry name" value="MFS_trans_sf"/>
</dbReference>
<dbReference type="InterPro" id="IPR010290">
    <property type="entry name" value="TM_effector"/>
</dbReference>
<feature type="transmembrane region" description="Helical" evidence="7">
    <location>
        <begin position="46"/>
        <end position="66"/>
    </location>
</feature>
<name>A0A2V3U0H5_9HYPH</name>
<protein>
    <submittedName>
        <fullName evidence="9">Putative MFS family arabinose efflux permease</fullName>
    </submittedName>
</protein>
<dbReference type="Gene3D" id="1.20.1250.20">
    <property type="entry name" value="MFS general substrate transporter like domains"/>
    <property type="match status" value="1"/>
</dbReference>
<feature type="transmembrane region" description="Helical" evidence="7">
    <location>
        <begin position="172"/>
        <end position="192"/>
    </location>
</feature>
<sequence length="404" mass="42433">MSSSSWSILRERDFSLFLTGRFCASVAQQITDIAVGWLVYDLTGSALALGLVGLAAFLPVISLVLVTGHVADRVDRRLIMMGCFTLNTLICIGLALFAIWHPPDVWPLYALVVLMGVARAFYQPASQAFVPNLVPRSLFGQAIAWSSSVTQVAVIAGPAIGGLLYIAGAYVAFGGAALLFLVAAVAVTLIRLRAEKVPRPKIDWPTLIAGLTFIRGKPVLFGAISLDLFGVLLGGATALLPIYASDILHIGPAGLGLLRSAPAVGAAMMGLYLAQHPIARHAGKRMFGAVILFGLATIVFGLSTNFFLSLAALVVLGVADMVSVFVRQTLVQAETPDTMRGRVAAVNTVFIGASNQLGEFESGTLAAFIGAAPAVALGGVGTIAIALLWTRLFPALLHRDKLVE</sequence>
<feature type="transmembrane region" description="Helical" evidence="7">
    <location>
        <begin position="365"/>
        <end position="389"/>
    </location>
</feature>